<proteinExistence type="predicted"/>
<dbReference type="EMBL" id="HG994368">
    <property type="protein sequence ID" value="CAF1841436.1"/>
    <property type="molecule type" value="Genomic_DNA"/>
</dbReference>
<evidence type="ECO:0000313" key="1">
    <source>
        <dbReference type="EMBL" id="CAF1841436.1"/>
    </source>
</evidence>
<dbReference type="Proteomes" id="UP001295469">
    <property type="component" value="Chromosome C04"/>
</dbReference>
<gene>
    <name evidence="1" type="ORF">DARMORV10_C04P29630.1</name>
</gene>
<accession>A0A816JL75</accession>
<name>A0A816JL75_BRANA</name>
<sequence>MSLWEANNLRRYIVFELVLLTVTHPKINVYNSLSSSPSGWFSHFDQKIERKDKIVVVLAKCKEVKQSLKMVNKEDLLALNPTSNTLSPPGHESRLRKFDESSHLPKMVHTLHKRVIIRWVHTLHKSYYPGDLTSMRWVQELKPLNSML</sequence>
<dbReference type="AlphaFoldDB" id="A0A816JL75"/>
<protein>
    <submittedName>
        <fullName evidence="1">(rape) hypothetical protein</fullName>
    </submittedName>
</protein>
<reference evidence="1" key="1">
    <citation type="submission" date="2021-01" db="EMBL/GenBank/DDBJ databases">
        <authorList>
            <consortium name="Genoscope - CEA"/>
            <person name="William W."/>
        </authorList>
    </citation>
    <scope>NUCLEOTIDE SEQUENCE</scope>
</reference>
<organism evidence="1">
    <name type="scientific">Brassica napus</name>
    <name type="common">Rape</name>
    <dbReference type="NCBI Taxonomy" id="3708"/>
    <lineage>
        <taxon>Eukaryota</taxon>
        <taxon>Viridiplantae</taxon>
        <taxon>Streptophyta</taxon>
        <taxon>Embryophyta</taxon>
        <taxon>Tracheophyta</taxon>
        <taxon>Spermatophyta</taxon>
        <taxon>Magnoliopsida</taxon>
        <taxon>eudicotyledons</taxon>
        <taxon>Gunneridae</taxon>
        <taxon>Pentapetalae</taxon>
        <taxon>rosids</taxon>
        <taxon>malvids</taxon>
        <taxon>Brassicales</taxon>
        <taxon>Brassicaceae</taxon>
        <taxon>Brassiceae</taxon>
        <taxon>Brassica</taxon>
    </lineage>
</organism>
<dbReference type="Gramene" id="CDX93888">
    <property type="protein sequence ID" value="CDX93888"/>
    <property type="gene ID" value="GSBRNA2T00156704001"/>
</dbReference>